<evidence type="ECO:0000256" key="1">
    <source>
        <dbReference type="ARBA" id="ARBA00001933"/>
    </source>
</evidence>
<protein>
    <recommendedName>
        <fullName evidence="9">Histidine decarboxylase</fullName>
        <ecNumber evidence="4">4.1.1.22</ecNumber>
    </recommendedName>
</protein>
<feature type="modified residue" description="N6-(pyridoxal phosphate)lysine" evidence="10">
    <location>
        <position position="305"/>
    </location>
</feature>
<keyword evidence="12" id="KW-1185">Reference proteome</keyword>
<keyword evidence="5" id="KW-0127">Catecholamine biosynthesis</keyword>
<dbReference type="SUPFAM" id="SSF53383">
    <property type="entry name" value="PLP-dependent transferases"/>
    <property type="match status" value="1"/>
</dbReference>
<evidence type="ECO:0000313" key="12">
    <source>
        <dbReference type="Proteomes" id="UP000694387"/>
    </source>
</evidence>
<dbReference type="GO" id="GO:0030170">
    <property type="term" value="F:pyridoxal phosphate binding"/>
    <property type="evidence" value="ECO:0007669"/>
    <property type="project" value="InterPro"/>
</dbReference>
<evidence type="ECO:0000256" key="10">
    <source>
        <dbReference type="PIRSR" id="PIRSR602129-50"/>
    </source>
</evidence>
<dbReference type="InterPro" id="IPR010977">
    <property type="entry name" value="Aromatic_deC"/>
</dbReference>
<evidence type="ECO:0000256" key="8">
    <source>
        <dbReference type="ARBA" id="ARBA00023239"/>
    </source>
</evidence>
<keyword evidence="7 10" id="KW-0663">Pyridoxal phosphate</keyword>
<dbReference type="Gene3D" id="1.20.1340.10">
    <property type="entry name" value="dopa decarboxylase, N-terminal domain"/>
    <property type="match status" value="1"/>
</dbReference>
<evidence type="ECO:0000313" key="11">
    <source>
        <dbReference type="Ensembl" id="ENSEASP00005057847.1"/>
    </source>
</evidence>
<dbReference type="InterPro" id="IPR015424">
    <property type="entry name" value="PyrdxlP-dep_Trfase"/>
</dbReference>
<dbReference type="GO" id="GO:0001694">
    <property type="term" value="P:histamine biosynthetic process"/>
    <property type="evidence" value="ECO:0007669"/>
    <property type="project" value="TreeGrafter"/>
</dbReference>
<dbReference type="InterPro" id="IPR002129">
    <property type="entry name" value="PyrdxlP-dep_de-COase"/>
</dbReference>
<evidence type="ECO:0000256" key="7">
    <source>
        <dbReference type="ARBA" id="ARBA00022898"/>
    </source>
</evidence>
<dbReference type="PANTHER" id="PTHR11999:SF68">
    <property type="entry name" value="HISTIDINE DECARBOXYLASE"/>
    <property type="match status" value="1"/>
</dbReference>
<organism evidence="11 12">
    <name type="scientific">Equus asinus</name>
    <name type="common">Donkey</name>
    <name type="synonym">Equus africanus asinus</name>
    <dbReference type="NCBI Taxonomy" id="9793"/>
    <lineage>
        <taxon>Eukaryota</taxon>
        <taxon>Metazoa</taxon>
        <taxon>Chordata</taxon>
        <taxon>Craniata</taxon>
        <taxon>Vertebrata</taxon>
        <taxon>Euteleostomi</taxon>
        <taxon>Mammalia</taxon>
        <taxon>Eutheria</taxon>
        <taxon>Laurasiatheria</taxon>
        <taxon>Perissodactyla</taxon>
        <taxon>Equidae</taxon>
        <taxon>Equus</taxon>
    </lineage>
</organism>
<dbReference type="PANTHER" id="PTHR11999">
    <property type="entry name" value="GROUP II PYRIDOXAL-5-PHOSPHATE DECARBOXYLASE"/>
    <property type="match status" value="1"/>
</dbReference>
<dbReference type="FunFam" id="3.40.640.10:FF:000025">
    <property type="entry name" value="Histidine decarboxylase"/>
    <property type="match status" value="1"/>
</dbReference>
<dbReference type="GO" id="GO:0005737">
    <property type="term" value="C:cytoplasm"/>
    <property type="evidence" value="ECO:0007669"/>
    <property type="project" value="TreeGrafter"/>
</dbReference>
<dbReference type="Proteomes" id="UP000694387">
    <property type="component" value="Chromosome 2"/>
</dbReference>
<comment type="similarity">
    <text evidence="2">Belongs to the group II decarboxylase family.</text>
</comment>
<comment type="subunit">
    <text evidence="3">Homodimer.</text>
</comment>
<keyword evidence="6" id="KW-0210">Decarboxylase</keyword>
<dbReference type="Gene3D" id="3.40.640.10">
    <property type="entry name" value="Type I PLP-dependent aspartate aminotransferase-like (Major domain)"/>
    <property type="match status" value="1"/>
</dbReference>
<evidence type="ECO:0000256" key="3">
    <source>
        <dbReference type="ARBA" id="ARBA00011738"/>
    </source>
</evidence>
<keyword evidence="8" id="KW-0456">Lyase</keyword>
<sequence length="629" mass="70307">MMEPEEYRERGKQMVDYICQYLSTVRERRVTPDVRPGYLRAQLPESAPEEPDSWDSIFGDIERIIMPGVVHWQSPHMHAYYPALTSWPSLLGDMLADAINCLGFTWASSPACTELEMNVMDWLAKMLGLPEHFLHHHPGSQGGGVLQSTVSESTLIALLAARKSKILEMKASEPGVDESSLNARLIAYASDQAHSSVEKAGLISLVKMKFLPVDDNFSLRGAVLRKAIKEDKERGLVPVFVCATLGTTGVCAFDCLSELGPICASEGLWLHIDAAYAGTAFLCPEFRGFLKGIEYADSFTFNPSKWMMVHFDCTGFWVKDKYKLQQTFSVNPVYLRHPNSGVATDFMGTDMAKYFESLVRKDPFFEIPAKRHLGLVVFRLKGPNCLTESVLKEIAKAGRLFLIPATIQDKLIIRFTVTSQFTTRDDILRDWNLIRDAATLILRQHCTSQPSPQGEKLIPQTRSPRALADEMCLPSVNGVGDDSAQTRKIIKQPQRVGASPVRREDSRHLETLPDPLDDCFSEEAPDVTKHKLSSFLFNYLSVQNKKKAVRSLSCNSVPVSAQKPLPSDGSVKNGGSSRVRIFSRFPEEMMMLKKSAFKKLIKFYSVPSFPECSFQCGLQLPCCPLQAMV</sequence>
<dbReference type="Gene3D" id="3.90.1150.10">
    <property type="entry name" value="Aspartate Aminotransferase, domain 1"/>
    <property type="match status" value="1"/>
</dbReference>
<dbReference type="EC" id="4.1.1.22" evidence="4"/>
<dbReference type="CDD" id="cd06450">
    <property type="entry name" value="DOPA_deC_like"/>
    <property type="match status" value="1"/>
</dbReference>
<evidence type="ECO:0000256" key="9">
    <source>
        <dbReference type="ARBA" id="ARBA00039946"/>
    </source>
</evidence>
<dbReference type="FunFam" id="3.90.1150.10:FF:000018">
    <property type="entry name" value="Histidine decarboxylase"/>
    <property type="match status" value="1"/>
</dbReference>
<dbReference type="FunFam" id="1.20.1340.10:FF:000001">
    <property type="entry name" value="Histidine decarboxylase"/>
    <property type="match status" value="1"/>
</dbReference>
<comment type="cofactor">
    <cofactor evidence="1 10">
        <name>pyridoxal 5'-phosphate</name>
        <dbReference type="ChEBI" id="CHEBI:597326"/>
    </cofactor>
</comment>
<reference evidence="11" key="2">
    <citation type="submission" date="2025-08" db="UniProtKB">
        <authorList>
            <consortium name="Ensembl"/>
        </authorList>
    </citation>
    <scope>IDENTIFICATION</scope>
</reference>
<dbReference type="AlphaFoldDB" id="A0A9L0K650"/>
<dbReference type="GO" id="GO:0006548">
    <property type="term" value="P:L-histidine catabolic process"/>
    <property type="evidence" value="ECO:0007669"/>
    <property type="project" value="TreeGrafter"/>
</dbReference>
<proteinExistence type="inferred from homology"/>
<dbReference type="GeneTree" id="ENSGT00940000157938"/>
<dbReference type="GO" id="GO:0004398">
    <property type="term" value="F:histidine decarboxylase activity"/>
    <property type="evidence" value="ECO:0007669"/>
    <property type="project" value="UniProtKB-EC"/>
</dbReference>
<gene>
    <name evidence="11" type="primary">HDC</name>
</gene>
<dbReference type="InterPro" id="IPR015421">
    <property type="entry name" value="PyrdxlP-dep_Trfase_major"/>
</dbReference>
<evidence type="ECO:0000256" key="6">
    <source>
        <dbReference type="ARBA" id="ARBA00022793"/>
    </source>
</evidence>
<accession>A0A9L0K650</accession>
<dbReference type="Pfam" id="PF00282">
    <property type="entry name" value="Pyridoxal_deC"/>
    <property type="match status" value="1"/>
</dbReference>
<name>A0A9L0K650_EQUAS</name>
<dbReference type="InterPro" id="IPR021115">
    <property type="entry name" value="Pyridoxal-P_BS"/>
</dbReference>
<reference evidence="11" key="3">
    <citation type="submission" date="2025-09" db="UniProtKB">
        <authorList>
            <consortium name="Ensembl"/>
        </authorList>
    </citation>
    <scope>IDENTIFICATION</scope>
</reference>
<evidence type="ECO:0000256" key="2">
    <source>
        <dbReference type="ARBA" id="ARBA00009533"/>
    </source>
</evidence>
<reference evidence="11 12" key="1">
    <citation type="journal article" date="2020" name="Nat. Commun.">
        <title>Donkey genomes provide new insights into domestication and selection for coat color.</title>
        <authorList>
            <person name="Wang"/>
            <person name="C."/>
            <person name="Li"/>
            <person name="H."/>
            <person name="Guo"/>
            <person name="Y."/>
            <person name="Huang"/>
            <person name="J."/>
            <person name="Sun"/>
            <person name="Y."/>
            <person name="Min"/>
            <person name="J."/>
            <person name="Wang"/>
            <person name="J."/>
            <person name="Fang"/>
            <person name="X."/>
            <person name="Zhao"/>
            <person name="Z."/>
            <person name="Wang"/>
            <person name="S."/>
            <person name="Zhang"/>
            <person name="Y."/>
            <person name="Liu"/>
            <person name="Q."/>
            <person name="Jiang"/>
            <person name="Q."/>
            <person name="Wang"/>
            <person name="X."/>
            <person name="Guo"/>
            <person name="Y."/>
            <person name="Yang"/>
            <person name="C."/>
            <person name="Wang"/>
            <person name="Y."/>
            <person name="Tian"/>
            <person name="F."/>
            <person name="Zhuang"/>
            <person name="G."/>
            <person name="Fan"/>
            <person name="Y."/>
            <person name="Gao"/>
            <person name="Q."/>
            <person name="Li"/>
            <person name="Y."/>
            <person name="Ju"/>
            <person name="Z."/>
            <person name="Li"/>
            <person name="J."/>
            <person name="Li"/>
            <person name="R."/>
            <person name="Hou"/>
            <person name="M."/>
            <person name="Yang"/>
            <person name="G."/>
            <person name="Liu"/>
            <person name="G."/>
            <person name="Liu"/>
            <person name="W."/>
            <person name="Guo"/>
            <person name="J."/>
            <person name="Pan"/>
            <person name="S."/>
            <person name="Fan"/>
            <person name="G."/>
            <person name="Zhang"/>
            <person name="W."/>
            <person name="Zhang"/>
            <person name="R."/>
            <person name="Yu"/>
            <person name="J."/>
            <person name="Zhang"/>
            <person name="X."/>
            <person name="Yin"/>
            <person name="Q."/>
            <person name="Ji"/>
            <person name="C."/>
            <person name="Jin"/>
            <person name="Y."/>
            <person name="Yue"/>
            <person name="G."/>
            <person name="Liu"/>
            <person name="M."/>
            <person name="Xu"/>
            <person name="J."/>
            <person name="Liu"/>
            <person name="S."/>
            <person name="Jordana"/>
            <person name="J."/>
            <person name="Noce"/>
            <person name="A."/>
            <person name="Amills"/>
            <person name="M."/>
            <person name="Wu"/>
            <person name="D.D."/>
            <person name="Li"/>
            <person name="S."/>
            <person name="Zhou"/>
            <person name="X. and Zhong"/>
            <person name="J."/>
        </authorList>
    </citation>
    <scope>NUCLEOTIDE SEQUENCE [LARGE SCALE GENOMIC DNA]</scope>
</reference>
<evidence type="ECO:0000256" key="5">
    <source>
        <dbReference type="ARBA" id="ARBA00022584"/>
    </source>
</evidence>
<evidence type="ECO:0000256" key="4">
    <source>
        <dbReference type="ARBA" id="ARBA00012320"/>
    </source>
</evidence>
<dbReference type="Ensembl" id="ENSEAST00005080391.1">
    <property type="protein sequence ID" value="ENSEASP00005057847.1"/>
    <property type="gene ID" value="ENSEASG00005016633.2"/>
</dbReference>
<dbReference type="GO" id="GO:0042423">
    <property type="term" value="P:catecholamine biosynthetic process"/>
    <property type="evidence" value="ECO:0007669"/>
    <property type="project" value="UniProtKB-KW"/>
</dbReference>
<dbReference type="InterPro" id="IPR015422">
    <property type="entry name" value="PyrdxlP-dep_Trfase_small"/>
</dbReference>
<dbReference type="PROSITE" id="PS00392">
    <property type="entry name" value="DDC_GAD_HDC_YDC"/>
    <property type="match status" value="1"/>
</dbReference>
<dbReference type="PRINTS" id="PR00800">
    <property type="entry name" value="YHDCRBOXLASE"/>
</dbReference>